<dbReference type="SUPFAM" id="SSF55874">
    <property type="entry name" value="ATPase domain of HSP90 chaperone/DNA topoisomerase II/histidine kinase"/>
    <property type="match status" value="1"/>
</dbReference>
<feature type="transmembrane region" description="Helical" evidence="14">
    <location>
        <begin position="6"/>
        <end position="29"/>
    </location>
</feature>
<keyword evidence="5" id="KW-0597">Phosphoprotein</keyword>
<dbReference type="InterPro" id="IPR003661">
    <property type="entry name" value="HisK_dim/P_dom"/>
</dbReference>
<dbReference type="CDD" id="cd16922">
    <property type="entry name" value="HATPase_EvgS-ArcB-TorS-like"/>
    <property type="match status" value="1"/>
</dbReference>
<dbReference type="InterPro" id="IPR005467">
    <property type="entry name" value="His_kinase_dom"/>
</dbReference>
<evidence type="ECO:0000256" key="13">
    <source>
        <dbReference type="ARBA" id="ARBA00023136"/>
    </source>
</evidence>
<evidence type="ECO:0000259" key="15">
    <source>
        <dbReference type="PROSITE" id="PS50109"/>
    </source>
</evidence>
<dbReference type="PANTHER" id="PTHR43547">
    <property type="entry name" value="TWO-COMPONENT HISTIDINE KINASE"/>
    <property type="match status" value="1"/>
</dbReference>
<keyword evidence="11 14" id="KW-1133">Transmembrane helix</keyword>
<dbReference type="InterPro" id="IPR003594">
    <property type="entry name" value="HATPase_dom"/>
</dbReference>
<dbReference type="Gene3D" id="1.10.287.130">
    <property type="match status" value="1"/>
</dbReference>
<dbReference type="AlphaFoldDB" id="A0A0G3WHS9"/>
<evidence type="ECO:0000256" key="4">
    <source>
        <dbReference type="ARBA" id="ARBA00022475"/>
    </source>
</evidence>
<dbReference type="CDD" id="cd00082">
    <property type="entry name" value="HisKA"/>
    <property type="match status" value="1"/>
</dbReference>
<proteinExistence type="predicted"/>
<dbReference type="GO" id="GO:0005886">
    <property type="term" value="C:plasma membrane"/>
    <property type="evidence" value="ECO:0007669"/>
    <property type="project" value="UniProtKB-SubCell"/>
</dbReference>
<dbReference type="GO" id="GO:0000155">
    <property type="term" value="F:phosphorelay sensor kinase activity"/>
    <property type="evidence" value="ECO:0007669"/>
    <property type="project" value="InterPro"/>
</dbReference>
<accession>A0A0G3WHS9</accession>
<evidence type="ECO:0000256" key="6">
    <source>
        <dbReference type="ARBA" id="ARBA00022679"/>
    </source>
</evidence>
<reference evidence="17 18" key="1">
    <citation type="submission" date="2014-10" db="EMBL/GenBank/DDBJ databases">
        <title>Genome sequence of Clostridium aceticum DSM 1496.</title>
        <authorList>
            <person name="Poehlein A."/>
            <person name="Schiel-Bengelsdorf B."/>
            <person name="Gottschalk G."/>
            <person name="Duerre P."/>
            <person name="Daniel R."/>
        </authorList>
    </citation>
    <scope>NUCLEOTIDE SEQUENCE [LARGE SCALE GENOMIC DNA]</scope>
    <source>
        <strain evidence="17 18">DSM 1496</strain>
    </source>
</reference>
<evidence type="ECO:0000256" key="9">
    <source>
        <dbReference type="ARBA" id="ARBA00022777"/>
    </source>
</evidence>
<evidence type="ECO:0000256" key="14">
    <source>
        <dbReference type="SAM" id="Phobius"/>
    </source>
</evidence>
<dbReference type="Pfam" id="PF00512">
    <property type="entry name" value="HisKA"/>
    <property type="match status" value="1"/>
</dbReference>
<evidence type="ECO:0000256" key="3">
    <source>
        <dbReference type="ARBA" id="ARBA00012438"/>
    </source>
</evidence>
<dbReference type="Pfam" id="PF02518">
    <property type="entry name" value="HATPase_c"/>
    <property type="match status" value="1"/>
</dbReference>
<dbReference type="InterPro" id="IPR036890">
    <property type="entry name" value="HATPase_C_sf"/>
</dbReference>
<dbReference type="FunFam" id="3.30.565.10:FF:000037">
    <property type="entry name" value="Hybrid sensor histidine kinase/response regulator"/>
    <property type="match status" value="1"/>
</dbReference>
<dbReference type="SMART" id="SM00387">
    <property type="entry name" value="HATPase_c"/>
    <property type="match status" value="1"/>
</dbReference>
<dbReference type="EC" id="2.7.13.3" evidence="3"/>
<dbReference type="PROSITE" id="PS50885">
    <property type="entry name" value="HAMP"/>
    <property type="match status" value="1"/>
</dbReference>
<keyword evidence="12" id="KW-0902">Two-component regulatory system</keyword>
<dbReference type="SUPFAM" id="SSF47384">
    <property type="entry name" value="Homodimeric domain of signal transducing histidine kinase"/>
    <property type="match status" value="1"/>
</dbReference>
<keyword evidence="9 17" id="KW-0418">Kinase</keyword>
<dbReference type="Gene3D" id="3.30.565.10">
    <property type="entry name" value="Histidine kinase-like ATPase, C-terminal domain"/>
    <property type="match status" value="1"/>
</dbReference>
<dbReference type="CDD" id="cd12914">
    <property type="entry name" value="PDC1_DGC_like"/>
    <property type="match status" value="1"/>
</dbReference>
<organism evidence="17 18">
    <name type="scientific">Clostridium aceticum</name>
    <dbReference type="NCBI Taxonomy" id="84022"/>
    <lineage>
        <taxon>Bacteria</taxon>
        <taxon>Bacillati</taxon>
        <taxon>Bacillota</taxon>
        <taxon>Clostridia</taxon>
        <taxon>Eubacteriales</taxon>
        <taxon>Clostridiaceae</taxon>
        <taxon>Clostridium</taxon>
    </lineage>
</organism>
<keyword evidence="10" id="KW-0067">ATP-binding</keyword>
<evidence type="ECO:0000256" key="8">
    <source>
        <dbReference type="ARBA" id="ARBA00022741"/>
    </source>
</evidence>
<comment type="catalytic activity">
    <reaction evidence="1">
        <text>ATP + protein L-histidine = ADP + protein N-phospho-L-histidine.</text>
        <dbReference type="EC" id="2.7.13.3"/>
    </reaction>
</comment>
<evidence type="ECO:0000313" key="18">
    <source>
        <dbReference type="Proteomes" id="UP000035704"/>
    </source>
</evidence>
<dbReference type="Pfam" id="PF00672">
    <property type="entry name" value="HAMP"/>
    <property type="match status" value="1"/>
</dbReference>
<dbReference type="KEGG" id="cace:CACET_c35780"/>
<keyword evidence="13 14" id="KW-0472">Membrane</keyword>
<dbReference type="RefSeq" id="WP_052661564.1">
    <property type="nucleotide sequence ID" value="NZ_CP009687.1"/>
</dbReference>
<dbReference type="Proteomes" id="UP000035704">
    <property type="component" value="Chromosome"/>
</dbReference>
<dbReference type="InterPro" id="IPR033479">
    <property type="entry name" value="dCache_1"/>
</dbReference>
<dbReference type="InterPro" id="IPR004358">
    <property type="entry name" value="Sig_transdc_His_kin-like_C"/>
</dbReference>
<dbReference type="Pfam" id="PF02743">
    <property type="entry name" value="dCache_1"/>
    <property type="match status" value="1"/>
</dbReference>
<dbReference type="InterPro" id="IPR036097">
    <property type="entry name" value="HisK_dim/P_sf"/>
</dbReference>
<feature type="domain" description="HAMP" evidence="16">
    <location>
        <begin position="301"/>
        <end position="353"/>
    </location>
</feature>
<dbReference type="OrthoDB" id="1933776at2"/>
<keyword evidence="6 17" id="KW-0808">Transferase</keyword>
<keyword evidence="4" id="KW-1003">Cell membrane</keyword>
<sequence>MKYLSIRIKLLTLILIALIPLIIFQYVGISEGLKRQTQRELLSNVEYAEAVSKVFVSYIEEVWVQQEIVSRFITSQRGATLEEVQFDLEEIQSANKVIAKMHFLNLNGTILASSAHEDIGLVLRERNYFQRVLKGEENVISDLVVNSRGELVLPVATGIKRDEELIGVIVSVVDIEKLQSRFPSFLFDEGSRFTFIDTRGNIVYCSDPNVEICGIQAIADHSTAWQALGGEVVKTTNYRSEIDGTLRIRVAYPIKEIGWVCVVSSNLDVVLKEYHNQARNSTIILTIVSLLSIGGAILLGNRILHPMTRLKDAAYTLAGGDYSVRTNVTGRDEIAVTAQVFDYMAGEIQQYDKFKTQFFSNLSHELKTPINVIFAAVQLLIIKQDDKQESLCKTEMQKFTKTIKQNCYRLSRLINNLIDMSRYDGGYLKIRLRNYNIVALVEEITMSVTKYAETKEIMIVFDTEVEEKVIACDPDFIERIILNLLSNAIKFTERKGSIFINIYHGQKGVVISVKDTGIGIPEEQLETIFERFRQVDTSLSRKNEGSGIGLSLVKALVEMQKGTITVKSQLGVGTEFTIELPANKLREKDIALCNEAVYVNNTAERISIEFSDIYSIHECD</sequence>
<dbReference type="STRING" id="84022.CACET_c35780"/>
<evidence type="ECO:0000256" key="12">
    <source>
        <dbReference type="ARBA" id="ARBA00023012"/>
    </source>
</evidence>
<feature type="transmembrane region" description="Helical" evidence="14">
    <location>
        <begin position="282"/>
        <end position="300"/>
    </location>
</feature>
<dbReference type="SUPFAM" id="SSF158472">
    <property type="entry name" value="HAMP domain-like"/>
    <property type="match status" value="1"/>
</dbReference>
<evidence type="ECO:0000256" key="11">
    <source>
        <dbReference type="ARBA" id="ARBA00022989"/>
    </source>
</evidence>
<evidence type="ECO:0000256" key="10">
    <source>
        <dbReference type="ARBA" id="ARBA00022840"/>
    </source>
</evidence>
<dbReference type="SMART" id="SM00304">
    <property type="entry name" value="HAMP"/>
    <property type="match status" value="1"/>
</dbReference>
<keyword evidence="8" id="KW-0547">Nucleotide-binding</keyword>
<evidence type="ECO:0000256" key="1">
    <source>
        <dbReference type="ARBA" id="ARBA00000085"/>
    </source>
</evidence>
<dbReference type="InterPro" id="IPR003660">
    <property type="entry name" value="HAMP_dom"/>
</dbReference>
<dbReference type="SMART" id="SM00388">
    <property type="entry name" value="HisKA"/>
    <property type="match status" value="1"/>
</dbReference>
<dbReference type="PANTHER" id="PTHR43547:SF2">
    <property type="entry name" value="HYBRID SIGNAL TRANSDUCTION HISTIDINE KINASE C"/>
    <property type="match status" value="1"/>
</dbReference>
<evidence type="ECO:0000256" key="7">
    <source>
        <dbReference type="ARBA" id="ARBA00022692"/>
    </source>
</evidence>
<evidence type="ECO:0000259" key="16">
    <source>
        <dbReference type="PROSITE" id="PS50885"/>
    </source>
</evidence>
<dbReference type="GO" id="GO:0005524">
    <property type="term" value="F:ATP binding"/>
    <property type="evidence" value="ECO:0007669"/>
    <property type="project" value="UniProtKB-KW"/>
</dbReference>
<evidence type="ECO:0000256" key="2">
    <source>
        <dbReference type="ARBA" id="ARBA00004651"/>
    </source>
</evidence>
<evidence type="ECO:0000313" key="17">
    <source>
        <dbReference type="EMBL" id="AKL97009.1"/>
    </source>
</evidence>
<dbReference type="Gene3D" id="3.30.450.20">
    <property type="entry name" value="PAS domain"/>
    <property type="match status" value="1"/>
</dbReference>
<protein>
    <recommendedName>
        <fullName evidence="3">histidine kinase</fullName>
        <ecNumber evidence="3">2.7.13.3</ecNumber>
    </recommendedName>
</protein>
<evidence type="ECO:0000256" key="5">
    <source>
        <dbReference type="ARBA" id="ARBA00022553"/>
    </source>
</evidence>
<keyword evidence="18" id="KW-1185">Reference proteome</keyword>
<dbReference type="Gene3D" id="6.10.340.10">
    <property type="match status" value="1"/>
</dbReference>
<gene>
    <name evidence="17" type="primary">resE7</name>
    <name evidence="17" type="ORF">CACET_c35780</name>
</gene>
<feature type="domain" description="Histidine kinase" evidence="15">
    <location>
        <begin position="361"/>
        <end position="584"/>
    </location>
</feature>
<keyword evidence="7 14" id="KW-0812">Transmembrane</keyword>
<comment type="subcellular location">
    <subcellularLocation>
        <location evidence="2">Cell membrane</location>
        <topology evidence="2">Multi-pass membrane protein</topology>
    </subcellularLocation>
</comment>
<name>A0A0G3WHS9_9CLOT</name>
<dbReference type="PRINTS" id="PR00344">
    <property type="entry name" value="BCTRLSENSOR"/>
</dbReference>
<dbReference type="CDD" id="cd06225">
    <property type="entry name" value="HAMP"/>
    <property type="match status" value="1"/>
</dbReference>
<dbReference type="PROSITE" id="PS50109">
    <property type="entry name" value="HIS_KIN"/>
    <property type="match status" value="1"/>
</dbReference>
<dbReference type="PATRIC" id="fig|84022.6.peg.3655"/>
<dbReference type="EMBL" id="CP009687">
    <property type="protein sequence ID" value="AKL97009.1"/>
    <property type="molecule type" value="Genomic_DNA"/>
</dbReference>